<proteinExistence type="predicted"/>
<protein>
    <submittedName>
        <fullName evidence="1">Uncharacterized protein</fullName>
    </submittedName>
</protein>
<organism evidence="1">
    <name type="scientific">bioreactor metagenome</name>
    <dbReference type="NCBI Taxonomy" id="1076179"/>
    <lineage>
        <taxon>unclassified sequences</taxon>
        <taxon>metagenomes</taxon>
        <taxon>ecological metagenomes</taxon>
    </lineage>
</organism>
<sequence>MPSLGACLLLGGNLSAHTLTYIGGGINHSVFIAGEFFSVLY</sequence>
<name>A0A644YN00_9ZZZZ</name>
<dbReference type="AlphaFoldDB" id="A0A644YN00"/>
<dbReference type="EMBL" id="VSSQ01005466">
    <property type="protein sequence ID" value="MPM29261.1"/>
    <property type="molecule type" value="Genomic_DNA"/>
</dbReference>
<gene>
    <name evidence="1" type="ORF">SDC9_75801</name>
</gene>
<accession>A0A644YN00</accession>
<evidence type="ECO:0000313" key="1">
    <source>
        <dbReference type="EMBL" id="MPM29261.1"/>
    </source>
</evidence>
<comment type="caution">
    <text evidence="1">The sequence shown here is derived from an EMBL/GenBank/DDBJ whole genome shotgun (WGS) entry which is preliminary data.</text>
</comment>
<reference evidence="1" key="1">
    <citation type="submission" date="2019-08" db="EMBL/GenBank/DDBJ databases">
        <authorList>
            <person name="Kucharzyk K."/>
            <person name="Murdoch R.W."/>
            <person name="Higgins S."/>
            <person name="Loffler F."/>
        </authorList>
    </citation>
    <scope>NUCLEOTIDE SEQUENCE</scope>
</reference>